<protein>
    <submittedName>
        <fullName evidence="2">Uncharacterized protein</fullName>
    </submittedName>
</protein>
<proteinExistence type="predicted"/>
<reference evidence="2" key="2">
    <citation type="submission" date="2015-06" db="UniProtKB">
        <authorList>
            <consortium name="EnsemblPlants"/>
        </authorList>
    </citation>
    <scope>IDENTIFICATION</scope>
    <source>
        <strain evidence="2">cv. Heinz 1706</strain>
    </source>
</reference>
<dbReference type="AlphaFoldDB" id="K4BN95"/>
<accession>K4BN95</accession>
<dbReference type="InParanoid" id="K4BN95"/>
<sequence>MLLFSPLFLSLLTETDGQARLVQKVVLLRFFLSLHLIHQFFRRYTALYVCKHIGENLDDEIVGHVYLFLKEQLQMPPLSGVLHGTIIGDVTFPIVQGLIKSNGECLKGFSQTSATA</sequence>
<keyword evidence="3" id="KW-1185">Reference proteome</keyword>
<dbReference type="Gramene" id="Solyc03g123970.1.1">
    <property type="protein sequence ID" value="Solyc03g123970.1.1"/>
    <property type="gene ID" value="Solyc03g123970.1"/>
</dbReference>
<dbReference type="STRING" id="4081.K4BN95"/>
<name>K4BN95_SOLLC</name>
<keyword evidence="1" id="KW-0732">Signal</keyword>
<dbReference type="HOGENOM" id="CLU_2101186_0_0_1"/>
<dbReference type="PaxDb" id="4081-Solyc03g123970.1.1"/>
<dbReference type="Proteomes" id="UP000004994">
    <property type="component" value="Chromosome 3"/>
</dbReference>
<evidence type="ECO:0000313" key="3">
    <source>
        <dbReference type="Proteomes" id="UP000004994"/>
    </source>
</evidence>
<reference evidence="2" key="1">
    <citation type="journal article" date="2012" name="Nature">
        <title>The tomato genome sequence provides insights into fleshy fruit evolution.</title>
        <authorList>
            <consortium name="Tomato Genome Consortium"/>
        </authorList>
    </citation>
    <scope>NUCLEOTIDE SEQUENCE [LARGE SCALE GENOMIC DNA]</scope>
    <source>
        <strain evidence="2">cv. Heinz 1706</strain>
    </source>
</reference>
<feature type="chain" id="PRO_5003873027" evidence="1">
    <location>
        <begin position="18"/>
        <end position="116"/>
    </location>
</feature>
<organism evidence="2">
    <name type="scientific">Solanum lycopersicum</name>
    <name type="common">Tomato</name>
    <name type="synonym">Lycopersicon esculentum</name>
    <dbReference type="NCBI Taxonomy" id="4081"/>
    <lineage>
        <taxon>Eukaryota</taxon>
        <taxon>Viridiplantae</taxon>
        <taxon>Streptophyta</taxon>
        <taxon>Embryophyta</taxon>
        <taxon>Tracheophyta</taxon>
        <taxon>Spermatophyta</taxon>
        <taxon>Magnoliopsida</taxon>
        <taxon>eudicotyledons</taxon>
        <taxon>Gunneridae</taxon>
        <taxon>Pentapetalae</taxon>
        <taxon>asterids</taxon>
        <taxon>lamiids</taxon>
        <taxon>Solanales</taxon>
        <taxon>Solanaceae</taxon>
        <taxon>Solanoideae</taxon>
        <taxon>Solaneae</taxon>
        <taxon>Solanum</taxon>
        <taxon>Solanum subgen. Lycopersicon</taxon>
    </lineage>
</organism>
<evidence type="ECO:0000256" key="1">
    <source>
        <dbReference type="SAM" id="SignalP"/>
    </source>
</evidence>
<feature type="signal peptide" evidence="1">
    <location>
        <begin position="1"/>
        <end position="17"/>
    </location>
</feature>
<evidence type="ECO:0000313" key="2">
    <source>
        <dbReference type="EnsemblPlants" id="Solyc03g123970.1.1"/>
    </source>
</evidence>
<dbReference type="EnsemblPlants" id="Solyc03g123970.1.1">
    <property type="protein sequence ID" value="Solyc03g123970.1.1"/>
    <property type="gene ID" value="Solyc03g123970.1"/>
</dbReference>